<dbReference type="UniPathway" id="UPA00053">
    <property type="reaction ID" value="UER00085"/>
</dbReference>
<evidence type="ECO:0000256" key="1">
    <source>
        <dbReference type="ARBA" id="ARBA00001393"/>
    </source>
</evidence>
<dbReference type="CDD" id="cd08195">
    <property type="entry name" value="DHQS"/>
    <property type="match status" value="1"/>
</dbReference>
<feature type="binding site" evidence="18">
    <location>
        <begin position="81"/>
        <end position="86"/>
    </location>
    <ligand>
        <name>NAD(+)</name>
        <dbReference type="ChEBI" id="CHEBI:57540"/>
    </ligand>
</feature>
<comment type="cofactor">
    <cofactor evidence="2 18">
        <name>NAD(+)</name>
        <dbReference type="ChEBI" id="CHEBI:57540"/>
    </cofactor>
</comment>
<keyword evidence="22" id="KW-1185">Reference proteome</keyword>
<feature type="binding site" evidence="18">
    <location>
        <begin position="139"/>
        <end position="140"/>
    </location>
    <ligand>
        <name>NAD(+)</name>
        <dbReference type="ChEBI" id="CHEBI:57540"/>
    </ligand>
</feature>
<dbReference type="GO" id="GO:0008652">
    <property type="term" value="P:amino acid biosynthetic process"/>
    <property type="evidence" value="ECO:0007669"/>
    <property type="project" value="UniProtKB-KW"/>
</dbReference>
<dbReference type="Pfam" id="PF01761">
    <property type="entry name" value="DHQ_synthase"/>
    <property type="match status" value="1"/>
</dbReference>
<dbReference type="FunFam" id="3.40.50.1970:FF:000001">
    <property type="entry name" value="3-dehydroquinate synthase"/>
    <property type="match status" value="1"/>
</dbReference>
<dbReference type="PANTHER" id="PTHR43622:SF7">
    <property type="entry name" value="3-DEHYDROQUINATE SYNTHASE, CHLOROPLASTIC"/>
    <property type="match status" value="1"/>
</dbReference>
<keyword evidence="13 18" id="KW-0862">Zinc</keyword>
<dbReference type="NCBIfam" id="TIGR01357">
    <property type="entry name" value="aroB"/>
    <property type="match status" value="1"/>
</dbReference>
<proteinExistence type="inferred from homology"/>
<evidence type="ECO:0000256" key="18">
    <source>
        <dbReference type="HAMAP-Rule" id="MF_00110"/>
    </source>
</evidence>
<gene>
    <name evidence="18" type="primary">aroB</name>
    <name evidence="21" type="ORF">GPL21_26420</name>
</gene>
<evidence type="ECO:0000256" key="13">
    <source>
        <dbReference type="ARBA" id="ARBA00022833"/>
    </source>
</evidence>
<keyword evidence="9 18" id="KW-0963">Cytoplasm</keyword>
<accession>A0A844SR64</accession>
<dbReference type="Proteomes" id="UP000436468">
    <property type="component" value="Unassembled WGS sequence"/>
</dbReference>
<feature type="binding site" evidence="18">
    <location>
        <position position="194"/>
    </location>
    <ligand>
        <name>Zn(2+)</name>
        <dbReference type="ChEBI" id="CHEBI:29105"/>
    </ligand>
</feature>
<evidence type="ECO:0000256" key="9">
    <source>
        <dbReference type="ARBA" id="ARBA00022490"/>
    </source>
</evidence>
<feature type="domain" description="3-dehydroquinate synthase C-terminal" evidence="20">
    <location>
        <begin position="191"/>
        <end position="343"/>
    </location>
</feature>
<dbReference type="GO" id="GO:0005737">
    <property type="term" value="C:cytoplasm"/>
    <property type="evidence" value="ECO:0007669"/>
    <property type="project" value="UniProtKB-SubCell"/>
</dbReference>
<evidence type="ECO:0000256" key="2">
    <source>
        <dbReference type="ARBA" id="ARBA00001911"/>
    </source>
</evidence>
<dbReference type="Gene3D" id="3.40.50.1970">
    <property type="match status" value="1"/>
</dbReference>
<reference evidence="21 22" key="1">
    <citation type="submission" date="2019-12" db="EMBL/GenBank/DDBJ databases">
        <title>Draft genome sequences Bradyrhizobium cajani AMBPC1010, Bradyrhizobium pachyrhizi AMBPC1040 and Bradyrhizobium yuanmingense ALSPC3051, three plant growth promoting strains isolated from nodules of Cajanus cajan L. in Dominican Republic.</title>
        <authorList>
            <person name="Flores-Felix J.D."/>
            <person name="Araujo J."/>
            <person name="Diaz-Alcantara C."/>
            <person name="Gonzalez-Andres F."/>
            <person name="Velazquez E."/>
        </authorList>
    </citation>
    <scope>NUCLEOTIDE SEQUENCE [LARGE SCALE GENOMIC DNA]</scope>
    <source>
        <strain evidence="21 22">1040</strain>
    </source>
</reference>
<feature type="binding site" evidence="18">
    <location>
        <position position="161"/>
    </location>
    <ligand>
        <name>NAD(+)</name>
        <dbReference type="ChEBI" id="CHEBI:57540"/>
    </ligand>
</feature>
<evidence type="ECO:0000259" key="20">
    <source>
        <dbReference type="Pfam" id="PF24621"/>
    </source>
</evidence>
<comment type="subcellular location">
    <subcellularLocation>
        <location evidence="4 18">Cytoplasm</location>
    </subcellularLocation>
</comment>
<dbReference type="AlphaFoldDB" id="A0A844SR64"/>
<dbReference type="GO" id="GO:0046872">
    <property type="term" value="F:metal ion binding"/>
    <property type="evidence" value="ECO:0007669"/>
    <property type="project" value="UniProtKB-KW"/>
</dbReference>
<dbReference type="InterPro" id="IPR050071">
    <property type="entry name" value="Dehydroquinate_synthase"/>
</dbReference>
<evidence type="ECO:0000256" key="3">
    <source>
        <dbReference type="ARBA" id="ARBA00003485"/>
    </source>
</evidence>
<organism evidence="21 22">
    <name type="scientific">Bradyrhizobium pachyrhizi</name>
    <dbReference type="NCBI Taxonomy" id="280333"/>
    <lineage>
        <taxon>Bacteria</taxon>
        <taxon>Pseudomonadati</taxon>
        <taxon>Pseudomonadota</taxon>
        <taxon>Alphaproteobacteria</taxon>
        <taxon>Hyphomicrobiales</taxon>
        <taxon>Nitrobacteraceae</taxon>
        <taxon>Bradyrhizobium</taxon>
    </lineage>
</organism>
<keyword evidence="14 18" id="KW-0520">NAD</keyword>
<evidence type="ECO:0000313" key="22">
    <source>
        <dbReference type="Proteomes" id="UP000436468"/>
    </source>
</evidence>
<evidence type="ECO:0000256" key="14">
    <source>
        <dbReference type="ARBA" id="ARBA00023027"/>
    </source>
</evidence>
<dbReference type="EC" id="4.2.3.4" evidence="7 18"/>
<feature type="binding site" evidence="18">
    <location>
        <position position="256"/>
    </location>
    <ligand>
        <name>Zn(2+)</name>
        <dbReference type="ChEBI" id="CHEBI:29105"/>
    </ligand>
</feature>
<evidence type="ECO:0000259" key="19">
    <source>
        <dbReference type="Pfam" id="PF01761"/>
    </source>
</evidence>
<dbReference type="Gene3D" id="1.20.1090.10">
    <property type="entry name" value="Dehydroquinate synthase-like - alpha domain"/>
    <property type="match status" value="1"/>
</dbReference>
<evidence type="ECO:0000256" key="11">
    <source>
        <dbReference type="ARBA" id="ARBA00022723"/>
    </source>
</evidence>
<evidence type="ECO:0000256" key="16">
    <source>
        <dbReference type="ARBA" id="ARBA00023239"/>
    </source>
</evidence>
<dbReference type="HAMAP" id="MF_00110">
    <property type="entry name" value="DHQ_synthase"/>
    <property type="match status" value="1"/>
</dbReference>
<dbReference type="InterPro" id="IPR030963">
    <property type="entry name" value="DHQ_synth_fam"/>
</dbReference>
<evidence type="ECO:0000256" key="10">
    <source>
        <dbReference type="ARBA" id="ARBA00022605"/>
    </source>
</evidence>
<evidence type="ECO:0000256" key="7">
    <source>
        <dbReference type="ARBA" id="ARBA00013031"/>
    </source>
</evidence>
<dbReference type="PANTHER" id="PTHR43622">
    <property type="entry name" value="3-DEHYDROQUINATE SYNTHASE"/>
    <property type="match status" value="1"/>
</dbReference>
<keyword evidence="16 18" id="KW-0456">Lyase</keyword>
<dbReference type="InterPro" id="IPR056179">
    <property type="entry name" value="DHQS_C"/>
</dbReference>
<comment type="function">
    <text evidence="3 18">Catalyzes the conversion of 3-deoxy-D-arabino-heptulosonate 7-phosphate (DAHP) to dehydroquinate (DHQ).</text>
</comment>
<dbReference type="SUPFAM" id="SSF56796">
    <property type="entry name" value="Dehydroquinate synthase-like"/>
    <property type="match status" value="1"/>
</dbReference>
<dbReference type="EMBL" id="WQNF01000022">
    <property type="protein sequence ID" value="MVT68637.1"/>
    <property type="molecule type" value="Genomic_DNA"/>
</dbReference>
<dbReference type="InterPro" id="IPR016037">
    <property type="entry name" value="DHQ_synth_AroB"/>
</dbReference>
<sequence>MTAPLKHSASVTVDVALGDRAYDIVIGRDVLQSLGERVAALRPGVRTAIVTDRTVAKHWLEPTEASLAAAGVPTSRIVVEEGEGSKSYATLTEVSEALIAAKIERNDLVIALGGGVVGDLAGFAAAILRRGVDFVQVPTSLLAQVDSSVGGKTGINSPQGKNLIGAFHQPVLVIADTSVLDTLSPRQFRAGYAEVAKYGILGDEAFFAWLEKNHTDIFAGGAGREHAIATSCRAKAGVVSRDERETGERALLNLGHTFGHALEAATGFSDRLFHGEGVSVGMVLAAEFSAQLGMISSDDAGRIARHLSAVGLPTRLQDIAGFAQEGLADADALLALMAQDKKVKRGKLTFILLEAVGRAVIANNVEPQPVRDFLQAKLKA</sequence>
<comment type="pathway">
    <text evidence="5 18">Metabolic intermediate biosynthesis; chorismate biosynthesis; chorismate from D-erythrose 4-phosphate and phosphoenolpyruvate: step 2/7.</text>
</comment>
<dbReference type="GO" id="GO:0003856">
    <property type="term" value="F:3-dehydroquinate synthase activity"/>
    <property type="evidence" value="ECO:0007669"/>
    <property type="project" value="UniProtKB-UniRule"/>
</dbReference>
<comment type="catalytic activity">
    <reaction evidence="1 18">
        <text>7-phospho-2-dehydro-3-deoxy-D-arabino-heptonate = 3-dehydroquinate + phosphate</text>
        <dbReference type="Rhea" id="RHEA:21968"/>
        <dbReference type="ChEBI" id="CHEBI:32364"/>
        <dbReference type="ChEBI" id="CHEBI:43474"/>
        <dbReference type="ChEBI" id="CHEBI:58394"/>
        <dbReference type="EC" id="4.2.3.4"/>
    </reaction>
</comment>
<dbReference type="RefSeq" id="WP_028338203.1">
    <property type="nucleotide sequence ID" value="NZ_CP176492.1"/>
</dbReference>
<dbReference type="GO" id="GO:0009073">
    <property type="term" value="P:aromatic amino acid family biosynthetic process"/>
    <property type="evidence" value="ECO:0007669"/>
    <property type="project" value="UniProtKB-KW"/>
</dbReference>
<evidence type="ECO:0000256" key="5">
    <source>
        <dbReference type="ARBA" id="ARBA00004661"/>
    </source>
</evidence>
<keyword evidence="11 18" id="KW-0479">Metal-binding</keyword>
<evidence type="ECO:0000313" key="21">
    <source>
        <dbReference type="EMBL" id="MVT68637.1"/>
    </source>
</evidence>
<protein>
    <recommendedName>
        <fullName evidence="8 18">3-dehydroquinate synthase</fullName>
        <shortName evidence="18">DHQS</shortName>
        <ecNumber evidence="7 18">4.2.3.4</ecNumber>
    </recommendedName>
</protein>
<keyword evidence="10 18" id="KW-0028">Amino-acid biosynthesis</keyword>
<evidence type="ECO:0000256" key="15">
    <source>
        <dbReference type="ARBA" id="ARBA00023141"/>
    </source>
</evidence>
<dbReference type="GO" id="GO:0009423">
    <property type="term" value="P:chorismate biosynthetic process"/>
    <property type="evidence" value="ECO:0007669"/>
    <property type="project" value="UniProtKB-UniRule"/>
</dbReference>
<evidence type="ECO:0000256" key="8">
    <source>
        <dbReference type="ARBA" id="ARBA00017684"/>
    </source>
</evidence>
<evidence type="ECO:0000256" key="6">
    <source>
        <dbReference type="ARBA" id="ARBA00005412"/>
    </source>
</evidence>
<comment type="caution">
    <text evidence="21">The sequence shown here is derived from an EMBL/GenBank/DDBJ whole genome shotgun (WGS) entry which is preliminary data.</text>
</comment>
<dbReference type="GO" id="GO:0000166">
    <property type="term" value="F:nucleotide binding"/>
    <property type="evidence" value="ECO:0007669"/>
    <property type="project" value="UniProtKB-KW"/>
</dbReference>
<keyword evidence="12 18" id="KW-0547">Nucleotide-binding</keyword>
<feature type="binding site" evidence="18">
    <location>
        <position position="152"/>
    </location>
    <ligand>
        <name>NAD(+)</name>
        <dbReference type="ChEBI" id="CHEBI:57540"/>
    </ligand>
</feature>
<evidence type="ECO:0000256" key="17">
    <source>
        <dbReference type="ARBA" id="ARBA00023285"/>
    </source>
</evidence>
<dbReference type="PIRSF" id="PIRSF001455">
    <property type="entry name" value="DHQ_synth"/>
    <property type="match status" value="1"/>
</dbReference>
<feature type="domain" description="3-dehydroquinate synthase N-terminal" evidence="19">
    <location>
        <begin position="77"/>
        <end position="189"/>
    </location>
</feature>
<feature type="binding site" evidence="18">
    <location>
        <begin position="115"/>
        <end position="119"/>
    </location>
    <ligand>
        <name>NAD(+)</name>
        <dbReference type="ChEBI" id="CHEBI:57540"/>
    </ligand>
</feature>
<evidence type="ECO:0000256" key="12">
    <source>
        <dbReference type="ARBA" id="ARBA00022741"/>
    </source>
</evidence>
<name>A0A844SR64_9BRAD</name>
<keyword evidence="15 18" id="KW-0057">Aromatic amino acid biosynthesis</keyword>
<comment type="caution">
    <text evidence="18">Lacks conserved residue(s) required for the propagation of feature annotation.</text>
</comment>
<keyword evidence="17 18" id="KW-0170">Cobalt</keyword>
<feature type="binding site" evidence="18">
    <location>
        <position position="274"/>
    </location>
    <ligand>
        <name>Zn(2+)</name>
        <dbReference type="ChEBI" id="CHEBI:29105"/>
    </ligand>
</feature>
<comment type="cofactor">
    <cofactor evidence="18">
        <name>Co(2+)</name>
        <dbReference type="ChEBI" id="CHEBI:48828"/>
    </cofactor>
    <cofactor evidence="18">
        <name>Zn(2+)</name>
        <dbReference type="ChEBI" id="CHEBI:29105"/>
    </cofactor>
    <text evidence="18">Binds 1 divalent metal cation per subunit. Can use either Co(2+) or Zn(2+).</text>
</comment>
<comment type="similarity">
    <text evidence="6 18">Belongs to the sugar phosphate cyclases superfamily. Dehydroquinate synthase family.</text>
</comment>
<dbReference type="Pfam" id="PF24621">
    <property type="entry name" value="DHQS_C"/>
    <property type="match status" value="1"/>
</dbReference>
<evidence type="ECO:0000256" key="4">
    <source>
        <dbReference type="ARBA" id="ARBA00004496"/>
    </source>
</evidence>
<dbReference type="InterPro" id="IPR030960">
    <property type="entry name" value="DHQS/DOIS_N"/>
</dbReference>